<dbReference type="EMBL" id="KZ308309">
    <property type="protein sequence ID" value="KAG8227038.1"/>
    <property type="molecule type" value="Genomic_DNA"/>
</dbReference>
<dbReference type="PANTHER" id="PTHR47961:SF13">
    <property type="entry name" value="ACTIVATING SIGNAL COINTEGRATOR 1 COMPLEX SUBUNIT 3"/>
    <property type="match status" value="1"/>
</dbReference>
<organism evidence="7 8">
    <name type="scientific">Ladona fulva</name>
    <name type="common">Scarce chaser dragonfly</name>
    <name type="synonym">Libellula fulva</name>
    <dbReference type="NCBI Taxonomy" id="123851"/>
    <lineage>
        <taxon>Eukaryota</taxon>
        <taxon>Metazoa</taxon>
        <taxon>Ecdysozoa</taxon>
        <taxon>Arthropoda</taxon>
        <taxon>Hexapoda</taxon>
        <taxon>Insecta</taxon>
        <taxon>Pterygota</taxon>
        <taxon>Palaeoptera</taxon>
        <taxon>Odonata</taxon>
        <taxon>Epiprocta</taxon>
        <taxon>Anisoptera</taxon>
        <taxon>Libelluloidea</taxon>
        <taxon>Libellulidae</taxon>
        <taxon>Ladona</taxon>
    </lineage>
</organism>
<dbReference type="Pfam" id="PF23445">
    <property type="entry name" value="WHD_SNRNP200"/>
    <property type="match status" value="1"/>
</dbReference>
<comment type="caution">
    <text evidence="7">The sequence shown here is derived from an EMBL/GenBank/DDBJ whole genome shotgun (WGS) entry which is preliminary data.</text>
</comment>
<evidence type="ECO:0000259" key="5">
    <source>
        <dbReference type="PROSITE" id="PS51192"/>
    </source>
</evidence>
<dbReference type="AlphaFoldDB" id="A0A8K0K6T6"/>
<keyword evidence="3" id="KW-0347">Helicase</keyword>
<dbReference type="GO" id="GO:0016787">
    <property type="term" value="F:hydrolase activity"/>
    <property type="evidence" value="ECO:0007669"/>
    <property type="project" value="UniProtKB-KW"/>
</dbReference>
<dbReference type="PROSITE" id="PS51192">
    <property type="entry name" value="HELICASE_ATP_BIND_1"/>
    <property type="match status" value="1"/>
</dbReference>
<dbReference type="InterPro" id="IPR027417">
    <property type="entry name" value="P-loop_NTPase"/>
</dbReference>
<dbReference type="SMART" id="SM00973">
    <property type="entry name" value="Sec63"/>
    <property type="match status" value="1"/>
</dbReference>
<dbReference type="Gene3D" id="1.10.10.10">
    <property type="entry name" value="Winged helix-like DNA-binding domain superfamily/Winged helix DNA-binding domain"/>
    <property type="match status" value="1"/>
</dbReference>
<dbReference type="InterPro" id="IPR001650">
    <property type="entry name" value="Helicase_C-like"/>
</dbReference>
<dbReference type="FunFam" id="2.60.40.150:FF:000004">
    <property type="entry name" value="RNA helicase, activating signal cointegrator 1"/>
    <property type="match status" value="1"/>
</dbReference>
<dbReference type="Gene3D" id="1.10.150.20">
    <property type="entry name" value="5' to 3' exonuclease, C-terminal subdomain"/>
    <property type="match status" value="1"/>
</dbReference>
<dbReference type="InterPro" id="IPR014001">
    <property type="entry name" value="Helicase_ATP-bd"/>
</dbReference>
<dbReference type="InterPro" id="IPR036388">
    <property type="entry name" value="WH-like_DNA-bd_sf"/>
</dbReference>
<dbReference type="SMART" id="SM00490">
    <property type="entry name" value="HELICc"/>
    <property type="match status" value="1"/>
</dbReference>
<evidence type="ECO:0000313" key="7">
    <source>
        <dbReference type="EMBL" id="KAG8227038.1"/>
    </source>
</evidence>
<evidence type="ECO:0000313" key="8">
    <source>
        <dbReference type="Proteomes" id="UP000792457"/>
    </source>
</evidence>
<dbReference type="GO" id="GO:0005524">
    <property type="term" value="F:ATP binding"/>
    <property type="evidence" value="ECO:0007669"/>
    <property type="project" value="UniProtKB-KW"/>
</dbReference>
<evidence type="ECO:0000256" key="2">
    <source>
        <dbReference type="ARBA" id="ARBA00022801"/>
    </source>
</evidence>
<reference evidence="7" key="1">
    <citation type="submission" date="2013-04" db="EMBL/GenBank/DDBJ databases">
        <authorList>
            <person name="Qu J."/>
            <person name="Murali S.C."/>
            <person name="Bandaranaike D."/>
            <person name="Bellair M."/>
            <person name="Blankenburg K."/>
            <person name="Chao H."/>
            <person name="Dinh H."/>
            <person name="Doddapaneni H."/>
            <person name="Downs B."/>
            <person name="Dugan-Rocha S."/>
            <person name="Elkadiri S."/>
            <person name="Gnanaolivu R.D."/>
            <person name="Hernandez B."/>
            <person name="Javaid M."/>
            <person name="Jayaseelan J.C."/>
            <person name="Lee S."/>
            <person name="Li M."/>
            <person name="Ming W."/>
            <person name="Munidasa M."/>
            <person name="Muniz J."/>
            <person name="Nguyen L."/>
            <person name="Ongeri F."/>
            <person name="Osuji N."/>
            <person name="Pu L.-L."/>
            <person name="Puazo M."/>
            <person name="Qu C."/>
            <person name="Quiroz J."/>
            <person name="Raj R."/>
            <person name="Weissenberger G."/>
            <person name="Xin Y."/>
            <person name="Zou X."/>
            <person name="Han Y."/>
            <person name="Richards S."/>
            <person name="Worley K."/>
            <person name="Muzny D."/>
            <person name="Gibbs R."/>
        </authorList>
    </citation>
    <scope>NUCLEOTIDE SEQUENCE</scope>
    <source>
        <strain evidence="7">Sampled in the wild</strain>
    </source>
</reference>
<dbReference type="InterPro" id="IPR050474">
    <property type="entry name" value="Hel308_SKI2-like"/>
</dbReference>
<dbReference type="InterPro" id="IPR057842">
    <property type="entry name" value="WH_MER3"/>
</dbReference>
<keyword evidence="1" id="KW-0547">Nucleotide-binding</keyword>
<dbReference type="Pfam" id="PF00271">
    <property type="entry name" value="Helicase_C"/>
    <property type="match status" value="1"/>
</dbReference>
<dbReference type="SUPFAM" id="SSF46785">
    <property type="entry name" value="Winged helix' DNA-binding domain"/>
    <property type="match status" value="1"/>
</dbReference>
<reference evidence="7" key="2">
    <citation type="submission" date="2017-10" db="EMBL/GenBank/DDBJ databases">
        <title>Ladona fulva Genome sequencing and assembly.</title>
        <authorList>
            <person name="Murali S."/>
            <person name="Richards S."/>
            <person name="Bandaranaike D."/>
            <person name="Bellair M."/>
            <person name="Blankenburg K."/>
            <person name="Chao H."/>
            <person name="Dinh H."/>
            <person name="Doddapaneni H."/>
            <person name="Dugan-Rocha S."/>
            <person name="Elkadiri S."/>
            <person name="Gnanaolivu R."/>
            <person name="Hernandez B."/>
            <person name="Skinner E."/>
            <person name="Javaid M."/>
            <person name="Lee S."/>
            <person name="Li M."/>
            <person name="Ming W."/>
            <person name="Munidasa M."/>
            <person name="Muniz J."/>
            <person name="Nguyen L."/>
            <person name="Hughes D."/>
            <person name="Osuji N."/>
            <person name="Pu L.-L."/>
            <person name="Puazo M."/>
            <person name="Qu C."/>
            <person name="Quiroz J."/>
            <person name="Raj R."/>
            <person name="Weissenberger G."/>
            <person name="Xin Y."/>
            <person name="Zou X."/>
            <person name="Han Y."/>
            <person name="Worley K."/>
            <person name="Muzny D."/>
            <person name="Gibbs R."/>
        </authorList>
    </citation>
    <scope>NUCLEOTIDE SEQUENCE</scope>
    <source>
        <strain evidence="7">Sampled in the wild</strain>
    </source>
</reference>
<dbReference type="PANTHER" id="PTHR47961">
    <property type="entry name" value="DNA POLYMERASE THETA, PUTATIVE (AFU_ORTHOLOGUE AFUA_1G05260)-RELATED"/>
    <property type="match status" value="1"/>
</dbReference>
<evidence type="ECO:0000256" key="3">
    <source>
        <dbReference type="ARBA" id="ARBA00022806"/>
    </source>
</evidence>
<proteinExistence type="predicted"/>
<name>A0A8K0K6T6_LADFU</name>
<sequence>MIRIVGLSATLPNYLDVARFLRVNPFLGLFYFDTRFRPVPLGTTFIGVKAIKPLQQLQDMDSVCYDKVFSMVQKGHQVMVFVHARNSTVRTAMVLRETAQQKGQLSIFECQGDVNSSSGYGLAFKTISRSRNKQLVELFSSGFAIHHAGMLRCDRSLVEKYFQEGFIKVLVCTSTLAWGVNLPAHAVIIKGTEIYDAKHGSFVDLGILDVLQIFGRAGRPQFDSSGHGTIITSHDKLSHYLSLLTNQFPIESNFLASLADNLNAEIALGTISNIDEAVEWLSYTYLSVRMKMNPQVYGINYNDVMEDPSLEKKCREFIQIAARSLDKANMIRFNERTGDLNITDLGRTASHYYIKYDTVEIFNELMKPIMADSDILSMVSQAQEFQQLKVRDDELNELDDLTLMNCVIPVSGGSENLHGKVNILLQTYLSRGRVQSFSLMSDSSYISQNAGRIVRALFEIVLRKNNPILAGRFLTVGKMFEQQLWDFQSPLRQFTSLSFEILQKIEDINLTVDRIRDMDHREIGKLLRHPRMGEHVKKCAEEFPLLDIEETMQPITRTVLRIRLTVKANFRWNDKVHGKTSQSYWIWVEDPDSNFMYHHEYFVITKKQVVKNEAQELVMTIPLVEPLPPQYYIRAISDHWLGCEVYVPLTFQHLILPETHPPHTDLLSLQPLPVKALGSEALESLYKYSHFNPVQTQIFHCLYHTDVNVLLGAPTGSGKTVAAEIAMFRVFREYPGTKVVYIAPLKALVRERIEDWKMRLTQKLGKTVVELTGDASPDARAMAAADVVVTTPEKWDGVSRSWSTRAYVRDVSLIVIDEIHLLGEERGPVLEIIVSR</sequence>
<dbReference type="Proteomes" id="UP000792457">
    <property type="component" value="Unassembled WGS sequence"/>
</dbReference>
<dbReference type="SUPFAM" id="SSF158702">
    <property type="entry name" value="Sec63 N-terminal domain-like"/>
    <property type="match status" value="1"/>
</dbReference>
<evidence type="ECO:0000259" key="6">
    <source>
        <dbReference type="PROSITE" id="PS51194"/>
    </source>
</evidence>
<keyword evidence="4" id="KW-0067">ATP-binding</keyword>
<dbReference type="FunFam" id="1.10.150.20:FF:000004">
    <property type="entry name" value="U5 small nuclear ribonucleoprotein helicase"/>
    <property type="match status" value="1"/>
</dbReference>
<keyword evidence="2" id="KW-0378">Hydrolase</keyword>
<dbReference type="InterPro" id="IPR004179">
    <property type="entry name" value="Sec63-dom"/>
</dbReference>
<dbReference type="Gene3D" id="1.10.3380.10">
    <property type="entry name" value="Sec63 N-terminal domain-like domain"/>
    <property type="match status" value="1"/>
</dbReference>
<dbReference type="GO" id="GO:0004386">
    <property type="term" value="F:helicase activity"/>
    <property type="evidence" value="ECO:0007669"/>
    <property type="project" value="UniProtKB-KW"/>
</dbReference>
<dbReference type="FunFam" id="1.10.3380.10:FF:000001">
    <property type="entry name" value="U5 small nuclear ribonucleoprotein helicase"/>
    <property type="match status" value="1"/>
</dbReference>
<dbReference type="SMART" id="SM00487">
    <property type="entry name" value="DEXDc"/>
    <property type="match status" value="1"/>
</dbReference>
<feature type="domain" description="Helicase C-terminal" evidence="6">
    <location>
        <begin position="56"/>
        <end position="282"/>
    </location>
</feature>
<dbReference type="SUPFAM" id="SSF52540">
    <property type="entry name" value="P-loop containing nucleoside triphosphate hydrolases"/>
    <property type="match status" value="2"/>
</dbReference>
<dbReference type="CDD" id="cd18795">
    <property type="entry name" value="SF2_C_Ski2"/>
    <property type="match status" value="1"/>
</dbReference>
<evidence type="ECO:0000256" key="1">
    <source>
        <dbReference type="ARBA" id="ARBA00022741"/>
    </source>
</evidence>
<dbReference type="Gene3D" id="3.40.50.300">
    <property type="entry name" value="P-loop containing nucleotide triphosphate hydrolases"/>
    <property type="match status" value="3"/>
</dbReference>
<evidence type="ECO:0000256" key="4">
    <source>
        <dbReference type="ARBA" id="ARBA00022840"/>
    </source>
</evidence>
<evidence type="ECO:0008006" key="9">
    <source>
        <dbReference type="Google" id="ProtNLM"/>
    </source>
</evidence>
<dbReference type="Gene3D" id="2.60.40.150">
    <property type="entry name" value="C2 domain"/>
    <property type="match status" value="1"/>
</dbReference>
<dbReference type="FunFam" id="1.10.10.10:FF:000024">
    <property type="entry name" value="U5 small nuclear ribonucleoprotein helicase"/>
    <property type="match status" value="1"/>
</dbReference>
<dbReference type="Pfam" id="PF02889">
    <property type="entry name" value="Sec63"/>
    <property type="match status" value="1"/>
</dbReference>
<protein>
    <recommendedName>
        <fullName evidence="9">Activating signal cointegrator 1 complex subunit 3</fullName>
    </recommendedName>
</protein>
<dbReference type="InterPro" id="IPR036390">
    <property type="entry name" value="WH_DNA-bd_sf"/>
</dbReference>
<dbReference type="OrthoDB" id="5575at2759"/>
<keyword evidence="8" id="KW-1185">Reference proteome</keyword>
<feature type="domain" description="Helicase ATP-binding" evidence="5">
    <location>
        <begin position="700"/>
        <end position="836"/>
    </location>
</feature>
<dbReference type="Pfam" id="PF00270">
    <property type="entry name" value="DEAD"/>
    <property type="match status" value="1"/>
</dbReference>
<dbReference type="GO" id="GO:0003676">
    <property type="term" value="F:nucleic acid binding"/>
    <property type="evidence" value="ECO:0007669"/>
    <property type="project" value="InterPro"/>
</dbReference>
<accession>A0A8K0K6T6</accession>
<gene>
    <name evidence="7" type="ORF">J437_LFUL013825</name>
</gene>
<dbReference type="PROSITE" id="PS51194">
    <property type="entry name" value="HELICASE_CTER"/>
    <property type="match status" value="1"/>
</dbReference>
<dbReference type="InterPro" id="IPR011545">
    <property type="entry name" value="DEAD/DEAH_box_helicase_dom"/>
</dbReference>
<dbReference type="InterPro" id="IPR035892">
    <property type="entry name" value="C2_domain_sf"/>
</dbReference>